<dbReference type="AlphaFoldDB" id="A0A665UKA4"/>
<dbReference type="PROSITE" id="PS51233">
    <property type="entry name" value="VWFD"/>
    <property type="match status" value="1"/>
</dbReference>
<dbReference type="SUPFAM" id="SSF57567">
    <property type="entry name" value="Serine protease inhibitors"/>
    <property type="match status" value="1"/>
</dbReference>
<dbReference type="Ensembl" id="ENSENLT00000020840.1">
    <property type="protein sequence ID" value="ENSENLP00000020118.1"/>
    <property type="gene ID" value="ENSENLG00000009097.1"/>
</dbReference>
<evidence type="ECO:0000313" key="6">
    <source>
        <dbReference type="Ensembl" id="ENSENLP00000020118.1"/>
    </source>
</evidence>
<reference evidence="6" key="1">
    <citation type="submission" date="2021-04" db="EMBL/GenBank/DDBJ databases">
        <authorList>
            <consortium name="Wellcome Sanger Institute Data Sharing"/>
        </authorList>
    </citation>
    <scope>NUCLEOTIDE SEQUENCE [LARGE SCALE GENOMIC DNA]</scope>
</reference>
<feature type="domain" description="VWFC" evidence="4">
    <location>
        <begin position="396"/>
        <end position="464"/>
    </location>
</feature>
<dbReference type="SMART" id="SM00214">
    <property type="entry name" value="VWC"/>
    <property type="match status" value="2"/>
</dbReference>
<evidence type="ECO:0000259" key="4">
    <source>
        <dbReference type="PROSITE" id="PS50184"/>
    </source>
</evidence>
<dbReference type="InterPro" id="IPR014853">
    <property type="entry name" value="VWF/SSPO/ZAN-like_Cys-rich_dom"/>
</dbReference>
<organism evidence="6 7">
    <name type="scientific">Echeneis naucrates</name>
    <name type="common">Live sharksucker</name>
    <dbReference type="NCBI Taxonomy" id="173247"/>
    <lineage>
        <taxon>Eukaryota</taxon>
        <taxon>Metazoa</taxon>
        <taxon>Chordata</taxon>
        <taxon>Craniata</taxon>
        <taxon>Vertebrata</taxon>
        <taxon>Euteleostomi</taxon>
        <taxon>Actinopterygii</taxon>
        <taxon>Neopterygii</taxon>
        <taxon>Teleostei</taxon>
        <taxon>Neoteleostei</taxon>
        <taxon>Acanthomorphata</taxon>
        <taxon>Carangaria</taxon>
        <taxon>Carangiformes</taxon>
        <taxon>Echeneidae</taxon>
        <taxon>Echeneis</taxon>
    </lineage>
</organism>
<evidence type="ECO:0008006" key="8">
    <source>
        <dbReference type="Google" id="ProtNLM"/>
    </source>
</evidence>
<dbReference type="Pfam" id="PF00094">
    <property type="entry name" value="VWD"/>
    <property type="match status" value="1"/>
</dbReference>
<evidence type="ECO:0000256" key="1">
    <source>
        <dbReference type="ARBA" id="ARBA00022737"/>
    </source>
</evidence>
<dbReference type="InterPro" id="IPR050780">
    <property type="entry name" value="Mucin_vWF_Thrombospondin_sf"/>
</dbReference>
<dbReference type="InterPro" id="IPR001007">
    <property type="entry name" value="VWF_dom"/>
</dbReference>
<dbReference type="InterPro" id="IPR036084">
    <property type="entry name" value="Ser_inhib-like_sf"/>
</dbReference>
<keyword evidence="7" id="KW-1185">Reference proteome</keyword>
<proteinExistence type="predicted"/>
<reference evidence="6" key="2">
    <citation type="submission" date="2025-08" db="UniProtKB">
        <authorList>
            <consortium name="Ensembl"/>
        </authorList>
    </citation>
    <scope>IDENTIFICATION</scope>
</reference>
<dbReference type="Proteomes" id="UP000472264">
    <property type="component" value="Chromosome 16"/>
</dbReference>
<evidence type="ECO:0000256" key="3">
    <source>
        <dbReference type="ARBA" id="ARBA00023180"/>
    </source>
</evidence>
<dbReference type="InterPro" id="IPR001846">
    <property type="entry name" value="VWF_type-D"/>
</dbReference>
<dbReference type="Pfam" id="PF08742">
    <property type="entry name" value="C8"/>
    <property type="match status" value="1"/>
</dbReference>
<feature type="domain" description="VWFD" evidence="5">
    <location>
        <begin position="60"/>
        <end position="240"/>
    </location>
</feature>
<dbReference type="PANTHER" id="PTHR11339:SF384">
    <property type="entry name" value="MUCIN-2"/>
    <property type="match status" value="1"/>
</dbReference>
<evidence type="ECO:0000256" key="2">
    <source>
        <dbReference type="ARBA" id="ARBA00023157"/>
    </source>
</evidence>
<dbReference type="SMART" id="SM00832">
    <property type="entry name" value="C8"/>
    <property type="match status" value="1"/>
</dbReference>
<dbReference type="SMART" id="SM00216">
    <property type="entry name" value="VWD"/>
    <property type="match status" value="1"/>
</dbReference>
<sequence>MKHGESWKPNSCTTETCEGGKVITEHVPCESVTMTLCENGWLPVRVYDEGGCCFHYDCRCVCSGWGDPHFITFDGQYYSYQKNCTHVLVKEIVPQHNFTVLIDTESCHAAGTCAKALIVYYKEYVIILSQERIPTTVNKVFINGKQVFPTYSNKDFIITSSVMDLFLRIPAIEAAVQFKGLFFSIELPFSLFHSNTEGQCGTCDNNRQNDCRLPNGQIHSSCSEMGSHWRVPDKNKQYCGKPSPTPKPTPTPEKPCKAGICEILTSKLFEKCHKVIPPKAFYEACKSDVCHKLNSTLGCSSLESYAMLCAEASVCVAWRNATNGECEYKCPKNKVYKPCGPIIEPTCNARNNEKFQQECHGEKADQNTVCHRSTEGCFCSEGTTLFSSKSDICVTSCCTGPDGQPKKLGETWQNGCQQCGCDRDTQVVQCKPLTCPTEEPVTCTKDGEVLVNRTVDCCQKLTCVPKDVCVFNDTEYKVRS</sequence>
<reference evidence="6" key="3">
    <citation type="submission" date="2025-09" db="UniProtKB">
        <authorList>
            <consortium name="Ensembl"/>
        </authorList>
    </citation>
    <scope>IDENTIFICATION</scope>
</reference>
<gene>
    <name evidence="6" type="primary">LOC115056322</name>
</gene>
<dbReference type="Gene3D" id="2.10.25.10">
    <property type="entry name" value="Laminin"/>
    <property type="match status" value="1"/>
</dbReference>
<keyword evidence="1" id="KW-0677">Repeat</keyword>
<dbReference type="PANTHER" id="PTHR11339">
    <property type="entry name" value="EXTRACELLULAR MATRIX GLYCOPROTEIN RELATED"/>
    <property type="match status" value="1"/>
</dbReference>
<evidence type="ECO:0000313" key="7">
    <source>
        <dbReference type="Proteomes" id="UP000472264"/>
    </source>
</evidence>
<keyword evidence="3" id="KW-0325">Glycoprotein</keyword>
<protein>
    <recommendedName>
        <fullName evidence="8">VWFD domain-containing protein</fullName>
    </recommendedName>
</protein>
<keyword evidence="2" id="KW-1015">Disulfide bond</keyword>
<evidence type="ECO:0000259" key="5">
    <source>
        <dbReference type="PROSITE" id="PS51233"/>
    </source>
</evidence>
<name>A0A665UKA4_ECHNA</name>
<dbReference type="PROSITE" id="PS50184">
    <property type="entry name" value="VWFC_2"/>
    <property type="match status" value="1"/>
</dbReference>
<accession>A0A665UKA4</accession>